<evidence type="ECO:0000259" key="2">
    <source>
        <dbReference type="Pfam" id="PF00296"/>
    </source>
</evidence>
<dbReference type="PANTHER" id="PTHR43244:SF1">
    <property type="entry name" value="5,10-METHYLENETETRAHYDROMETHANOPTERIN REDUCTASE"/>
    <property type="match status" value="1"/>
</dbReference>
<name>K6WS31_9MICO</name>
<dbReference type="InterPro" id="IPR036661">
    <property type="entry name" value="Luciferase-like_sf"/>
</dbReference>
<dbReference type="Pfam" id="PF00296">
    <property type="entry name" value="Bac_luciferase"/>
    <property type="match status" value="1"/>
</dbReference>
<keyword evidence="4" id="KW-1185">Reference proteome</keyword>
<protein>
    <submittedName>
        <fullName evidence="3">Putative oxidoreductase</fullName>
    </submittedName>
</protein>
<dbReference type="EMBL" id="BAHD01000014">
    <property type="protein sequence ID" value="GAB94887.1"/>
    <property type="molecule type" value="Genomic_DNA"/>
</dbReference>
<dbReference type="Proteomes" id="UP000008366">
    <property type="component" value="Unassembled WGS sequence"/>
</dbReference>
<dbReference type="STRING" id="1184609.KILIM_014_00230"/>
<dbReference type="GO" id="GO:0016705">
    <property type="term" value="F:oxidoreductase activity, acting on paired donors, with incorporation or reduction of molecular oxygen"/>
    <property type="evidence" value="ECO:0007669"/>
    <property type="project" value="InterPro"/>
</dbReference>
<reference evidence="3 4" key="1">
    <citation type="submission" date="2012-08" db="EMBL/GenBank/DDBJ databases">
        <title>Whole genome shotgun sequence of Kineosphaera limosa NBRC 100340.</title>
        <authorList>
            <person name="Yoshida I."/>
            <person name="Isaki S."/>
            <person name="Hosoyama A."/>
            <person name="Tsuchikane K."/>
            <person name="Katsumata H."/>
            <person name="Ando Y."/>
            <person name="Ohji S."/>
            <person name="Hamada M."/>
            <person name="Tamura T."/>
            <person name="Yamazoe A."/>
            <person name="Yamazaki S."/>
            <person name="Fujita N."/>
        </authorList>
    </citation>
    <scope>NUCLEOTIDE SEQUENCE [LARGE SCALE GENOMIC DNA]</scope>
    <source>
        <strain evidence="3 4">NBRC 100340</strain>
    </source>
</reference>
<dbReference type="eggNOG" id="COG2141">
    <property type="taxonomic scope" value="Bacteria"/>
</dbReference>
<dbReference type="Gene3D" id="3.20.20.30">
    <property type="entry name" value="Luciferase-like domain"/>
    <property type="match status" value="1"/>
</dbReference>
<sequence>MTDYGRPLEFGWFAGPEAGDARALLAGARIADRAGLDLIGVQDHPYNAGHLDSFTLLSAMAAVTDNVRLFPDVANLPLRGPAMIGRAISSLDVISEGRAELGLGTGVFWDGIAAMGGPRLGKGESVDALQEALTLLRGWFDAMGRQSLTMAGAHYQVTGAHAGPAPAHRVGIWLGARGPRMLNLLGTYADGWLPALAFIPPEQLADLHAQIDDAAQAAGRAPSEINRIYNVWGAHSTRDWIDMLTEFTLEYGMNAYVIGAPPTESALRTIGEEIAPAVREAVAAARG</sequence>
<dbReference type="SUPFAM" id="SSF51679">
    <property type="entry name" value="Bacterial luciferase-like"/>
    <property type="match status" value="1"/>
</dbReference>
<dbReference type="CDD" id="cd01097">
    <property type="entry name" value="Tetrahydromethanopterin_reductase"/>
    <property type="match status" value="1"/>
</dbReference>
<evidence type="ECO:0000313" key="3">
    <source>
        <dbReference type="EMBL" id="GAB94887.1"/>
    </source>
</evidence>
<accession>K6WS31</accession>
<dbReference type="InterPro" id="IPR050564">
    <property type="entry name" value="F420-G6PD/mer"/>
</dbReference>
<evidence type="ECO:0000256" key="1">
    <source>
        <dbReference type="ARBA" id="ARBA00023002"/>
    </source>
</evidence>
<comment type="caution">
    <text evidence="3">The sequence shown here is derived from an EMBL/GenBank/DDBJ whole genome shotgun (WGS) entry which is preliminary data.</text>
</comment>
<dbReference type="OrthoDB" id="9775082at2"/>
<proteinExistence type="predicted"/>
<organism evidence="3 4">
    <name type="scientific">Kineosphaera limosa NBRC 100340</name>
    <dbReference type="NCBI Taxonomy" id="1184609"/>
    <lineage>
        <taxon>Bacteria</taxon>
        <taxon>Bacillati</taxon>
        <taxon>Actinomycetota</taxon>
        <taxon>Actinomycetes</taxon>
        <taxon>Micrococcales</taxon>
        <taxon>Dermatophilaceae</taxon>
        <taxon>Kineosphaera</taxon>
    </lineage>
</organism>
<dbReference type="RefSeq" id="WP_006591419.1">
    <property type="nucleotide sequence ID" value="NZ_BAHD01000014.1"/>
</dbReference>
<gene>
    <name evidence="3" type="ORF">KILIM_014_00230</name>
</gene>
<dbReference type="AlphaFoldDB" id="K6WS31"/>
<feature type="domain" description="Luciferase-like" evidence="2">
    <location>
        <begin position="9"/>
        <end position="231"/>
    </location>
</feature>
<evidence type="ECO:0000313" key="4">
    <source>
        <dbReference type="Proteomes" id="UP000008366"/>
    </source>
</evidence>
<dbReference type="PANTHER" id="PTHR43244">
    <property type="match status" value="1"/>
</dbReference>
<keyword evidence="1" id="KW-0560">Oxidoreductase</keyword>
<dbReference type="InterPro" id="IPR011251">
    <property type="entry name" value="Luciferase-like_dom"/>
</dbReference>